<feature type="region of interest" description="Disordered" evidence="1">
    <location>
        <begin position="232"/>
        <end position="293"/>
    </location>
</feature>
<sequence>MAGPTSPSSASSSSSSSRTTAILQATHVNNFVSVKLDPSNYLLWRTQFQPLLRCYRLQGFVDGTNPCPPRLLDDGKLNPAYELWIEQDSIILGWIFSTLSDPVLAQLVDIESSRDAWEAITNLFASKTEARQMQLQKELQNLRKGDSSMQDYLLRAKGLSDQLAACGNRLSISNLKQLILQGLESSYDSIVTSLQTTMTLMSFEDFQSHLLTYELRLQSQQAILPTPATIHVASSNKNRPPPRRFPNPQHSTSSQQQQSYRSYNQRNNRGPSFQSNYQQQQQPHFQSSRSPNYPPNHGTCQLCGRRNHTVFNCWHRFDPNFRPSSPSPLPSSSHSAPPQAYVAAPSNFVSSFSTTFFTTPLYSSITYFICFFHA</sequence>
<dbReference type="PANTHER" id="PTHR47481">
    <property type="match status" value="1"/>
</dbReference>
<gene>
    <name evidence="2" type="ORF">BVC80_8621g8</name>
</gene>
<evidence type="ECO:0008006" key="4">
    <source>
        <dbReference type="Google" id="ProtNLM"/>
    </source>
</evidence>
<evidence type="ECO:0000313" key="2">
    <source>
        <dbReference type="EMBL" id="OVA03257.1"/>
    </source>
</evidence>
<dbReference type="InParanoid" id="A0A200PYI1"/>
<keyword evidence="3" id="KW-1185">Reference proteome</keyword>
<organism evidence="2 3">
    <name type="scientific">Macleaya cordata</name>
    <name type="common">Five-seeded plume-poppy</name>
    <name type="synonym">Bocconia cordata</name>
    <dbReference type="NCBI Taxonomy" id="56857"/>
    <lineage>
        <taxon>Eukaryota</taxon>
        <taxon>Viridiplantae</taxon>
        <taxon>Streptophyta</taxon>
        <taxon>Embryophyta</taxon>
        <taxon>Tracheophyta</taxon>
        <taxon>Spermatophyta</taxon>
        <taxon>Magnoliopsida</taxon>
        <taxon>Ranunculales</taxon>
        <taxon>Papaveraceae</taxon>
        <taxon>Papaveroideae</taxon>
        <taxon>Macleaya</taxon>
    </lineage>
</organism>
<protein>
    <recommendedName>
        <fullName evidence="4">Retrotransposon Copia-like N-terminal domain-containing protein</fullName>
    </recommendedName>
</protein>
<comment type="caution">
    <text evidence="2">The sequence shown here is derived from an EMBL/GenBank/DDBJ whole genome shotgun (WGS) entry which is preliminary data.</text>
</comment>
<reference evidence="2 3" key="1">
    <citation type="journal article" date="2017" name="Mol. Plant">
        <title>The Genome of Medicinal Plant Macleaya cordata Provides New Insights into Benzylisoquinoline Alkaloids Metabolism.</title>
        <authorList>
            <person name="Liu X."/>
            <person name="Liu Y."/>
            <person name="Huang P."/>
            <person name="Ma Y."/>
            <person name="Qing Z."/>
            <person name="Tang Q."/>
            <person name="Cao H."/>
            <person name="Cheng P."/>
            <person name="Zheng Y."/>
            <person name="Yuan Z."/>
            <person name="Zhou Y."/>
            <person name="Liu J."/>
            <person name="Tang Z."/>
            <person name="Zhuo Y."/>
            <person name="Zhang Y."/>
            <person name="Yu L."/>
            <person name="Huang J."/>
            <person name="Yang P."/>
            <person name="Peng Q."/>
            <person name="Zhang J."/>
            <person name="Jiang W."/>
            <person name="Zhang Z."/>
            <person name="Lin K."/>
            <person name="Ro D.K."/>
            <person name="Chen X."/>
            <person name="Xiong X."/>
            <person name="Shang Y."/>
            <person name="Huang S."/>
            <person name="Zeng J."/>
        </authorList>
    </citation>
    <scope>NUCLEOTIDE SEQUENCE [LARGE SCALE GENOMIC DNA]</scope>
    <source>
        <strain evidence="3">cv. BLH2017</strain>
        <tissue evidence="2">Root</tissue>
    </source>
</reference>
<dbReference type="Proteomes" id="UP000195402">
    <property type="component" value="Unassembled WGS sequence"/>
</dbReference>
<evidence type="ECO:0000256" key="1">
    <source>
        <dbReference type="SAM" id="MobiDB-lite"/>
    </source>
</evidence>
<feature type="compositionally biased region" description="Low complexity" evidence="1">
    <location>
        <begin position="253"/>
        <end position="291"/>
    </location>
</feature>
<dbReference type="STRING" id="56857.A0A200PYI1"/>
<dbReference type="EMBL" id="MVGT01003747">
    <property type="protein sequence ID" value="OVA03257.1"/>
    <property type="molecule type" value="Genomic_DNA"/>
</dbReference>
<evidence type="ECO:0000313" key="3">
    <source>
        <dbReference type="Proteomes" id="UP000195402"/>
    </source>
</evidence>
<dbReference type="AlphaFoldDB" id="A0A200PYI1"/>
<name>A0A200PYI1_MACCD</name>
<proteinExistence type="predicted"/>
<dbReference type="Pfam" id="PF14223">
    <property type="entry name" value="Retrotran_gag_2"/>
    <property type="match status" value="1"/>
</dbReference>
<dbReference type="PANTHER" id="PTHR47481:SF30">
    <property type="entry name" value="CCHC-TYPE DOMAIN-CONTAINING PROTEIN"/>
    <property type="match status" value="1"/>
</dbReference>
<dbReference type="OMA" id="CWHRFDP"/>
<accession>A0A200PYI1</accession>
<dbReference type="OrthoDB" id="1912561at2759"/>